<comment type="subcellular location">
    <subcellularLocation>
        <location evidence="1 11">Cell outer membrane</location>
        <topology evidence="1 11">Multi-pass membrane protein</topology>
    </subcellularLocation>
</comment>
<reference evidence="16 17" key="1">
    <citation type="journal article" date="2014" name="Genome Announc.">
        <title>Draft Genome Sequence of the Agar-Degrading Bacterium Catenovulum sp. Strain DS-2, Isolated from Intestines of Haliotis diversicolor.</title>
        <authorList>
            <person name="Shan D."/>
            <person name="Li X."/>
            <person name="Gu Z."/>
            <person name="Wei G."/>
            <person name="Gao Z."/>
            <person name="Shao Z."/>
        </authorList>
    </citation>
    <scope>NUCLEOTIDE SEQUENCE [LARGE SCALE GENOMIC DNA]</scope>
    <source>
        <strain evidence="16 17">DS-2</strain>
    </source>
</reference>
<dbReference type="InterPro" id="IPR039426">
    <property type="entry name" value="TonB-dep_rcpt-like"/>
</dbReference>
<evidence type="ECO:0000256" key="10">
    <source>
        <dbReference type="ARBA" id="ARBA00023237"/>
    </source>
</evidence>
<proteinExistence type="inferred from homology"/>
<keyword evidence="16" id="KW-0675">Receptor</keyword>
<keyword evidence="13" id="KW-0732">Signal</keyword>
<name>W7QU08_9ALTE</name>
<dbReference type="Pfam" id="PF00593">
    <property type="entry name" value="TonB_dep_Rec_b-barrel"/>
    <property type="match status" value="1"/>
</dbReference>
<keyword evidence="10 11" id="KW-0998">Cell outer membrane</keyword>
<keyword evidence="4" id="KW-0410">Iron transport</keyword>
<evidence type="ECO:0000313" key="16">
    <source>
        <dbReference type="EMBL" id="EWH08930.1"/>
    </source>
</evidence>
<comment type="caution">
    <text evidence="16">The sequence shown here is derived from an EMBL/GenBank/DDBJ whole genome shotgun (WGS) entry which is preliminary data.</text>
</comment>
<evidence type="ECO:0000256" key="2">
    <source>
        <dbReference type="ARBA" id="ARBA00022448"/>
    </source>
</evidence>
<accession>W7QU08</accession>
<evidence type="ECO:0000256" key="7">
    <source>
        <dbReference type="ARBA" id="ARBA00023065"/>
    </source>
</evidence>
<evidence type="ECO:0000256" key="4">
    <source>
        <dbReference type="ARBA" id="ARBA00022496"/>
    </source>
</evidence>
<dbReference type="eggNOG" id="COG4772">
    <property type="taxonomic scope" value="Bacteria"/>
</dbReference>
<dbReference type="PANTHER" id="PTHR32552">
    <property type="entry name" value="FERRICHROME IRON RECEPTOR-RELATED"/>
    <property type="match status" value="1"/>
</dbReference>
<evidence type="ECO:0000259" key="14">
    <source>
        <dbReference type="Pfam" id="PF00593"/>
    </source>
</evidence>
<dbReference type="EMBL" id="ARZY01000033">
    <property type="protein sequence ID" value="EWH08930.1"/>
    <property type="molecule type" value="Genomic_DNA"/>
</dbReference>
<keyword evidence="2 11" id="KW-0813">Transport</keyword>
<protein>
    <submittedName>
        <fullName evidence="16">TonB-dependent receptor</fullName>
    </submittedName>
</protein>
<comment type="similarity">
    <text evidence="11 12">Belongs to the TonB-dependent receptor family.</text>
</comment>
<dbReference type="OrthoDB" id="7051185at2"/>
<dbReference type="AlphaFoldDB" id="W7QU08"/>
<evidence type="ECO:0000313" key="17">
    <source>
        <dbReference type="Proteomes" id="UP000019276"/>
    </source>
</evidence>
<dbReference type="RefSeq" id="WP_051479921.1">
    <property type="nucleotide sequence ID" value="NZ_ARZY01000033.1"/>
</dbReference>
<gene>
    <name evidence="16" type="ORF">DS2_15014</name>
</gene>
<dbReference type="Pfam" id="PF07715">
    <property type="entry name" value="Plug"/>
    <property type="match status" value="1"/>
</dbReference>
<evidence type="ECO:0000256" key="8">
    <source>
        <dbReference type="ARBA" id="ARBA00023077"/>
    </source>
</evidence>
<evidence type="ECO:0000256" key="1">
    <source>
        <dbReference type="ARBA" id="ARBA00004571"/>
    </source>
</evidence>
<dbReference type="GO" id="GO:0009279">
    <property type="term" value="C:cell outer membrane"/>
    <property type="evidence" value="ECO:0007669"/>
    <property type="project" value="UniProtKB-SubCell"/>
</dbReference>
<keyword evidence="6" id="KW-0408">Iron</keyword>
<feature type="chain" id="PRO_5004898445" evidence="13">
    <location>
        <begin position="30"/>
        <end position="750"/>
    </location>
</feature>
<evidence type="ECO:0000259" key="15">
    <source>
        <dbReference type="Pfam" id="PF07715"/>
    </source>
</evidence>
<dbReference type="PANTHER" id="PTHR32552:SF81">
    <property type="entry name" value="TONB-DEPENDENT OUTER MEMBRANE RECEPTOR"/>
    <property type="match status" value="1"/>
</dbReference>
<feature type="signal peptide" evidence="13">
    <location>
        <begin position="1"/>
        <end position="29"/>
    </location>
</feature>
<keyword evidence="8 12" id="KW-0798">TonB box</keyword>
<dbReference type="InterPro" id="IPR012910">
    <property type="entry name" value="Plug_dom"/>
</dbReference>
<dbReference type="InterPro" id="IPR000531">
    <property type="entry name" value="Beta-barrel_TonB"/>
</dbReference>
<organism evidence="16 17">
    <name type="scientific">Catenovulum agarivorans DS-2</name>
    <dbReference type="NCBI Taxonomy" id="1328313"/>
    <lineage>
        <taxon>Bacteria</taxon>
        <taxon>Pseudomonadati</taxon>
        <taxon>Pseudomonadota</taxon>
        <taxon>Gammaproteobacteria</taxon>
        <taxon>Alteromonadales</taxon>
        <taxon>Alteromonadaceae</taxon>
        <taxon>Catenovulum</taxon>
    </lineage>
</organism>
<keyword evidence="5 11" id="KW-0812">Transmembrane</keyword>
<dbReference type="GO" id="GO:0006826">
    <property type="term" value="P:iron ion transport"/>
    <property type="evidence" value="ECO:0007669"/>
    <property type="project" value="UniProtKB-KW"/>
</dbReference>
<evidence type="ECO:0000256" key="11">
    <source>
        <dbReference type="PROSITE-ProRule" id="PRU01360"/>
    </source>
</evidence>
<keyword evidence="9 11" id="KW-0472">Membrane</keyword>
<evidence type="ECO:0000256" key="6">
    <source>
        <dbReference type="ARBA" id="ARBA00023004"/>
    </source>
</evidence>
<feature type="domain" description="TonB-dependent receptor plug" evidence="15">
    <location>
        <begin position="46"/>
        <end position="153"/>
    </location>
</feature>
<evidence type="ECO:0000256" key="9">
    <source>
        <dbReference type="ARBA" id="ARBA00023136"/>
    </source>
</evidence>
<dbReference type="InterPro" id="IPR036942">
    <property type="entry name" value="Beta-barrel_TonB_sf"/>
</dbReference>
<evidence type="ECO:0000256" key="12">
    <source>
        <dbReference type="RuleBase" id="RU003357"/>
    </source>
</evidence>
<keyword evidence="17" id="KW-1185">Reference proteome</keyword>
<dbReference type="SUPFAM" id="SSF56935">
    <property type="entry name" value="Porins"/>
    <property type="match status" value="1"/>
</dbReference>
<evidence type="ECO:0000256" key="13">
    <source>
        <dbReference type="SAM" id="SignalP"/>
    </source>
</evidence>
<dbReference type="STRING" id="1328313.DS2_15014"/>
<dbReference type="PROSITE" id="PS52016">
    <property type="entry name" value="TONB_DEPENDENT_REC_3"/>
    <property type="match status" value="1"/>
</dbReference>
<evidence type="ECO:0000256" key="3">
    <source>
        <dbReference type="ARBA" id="ARBA00022452"/>
    </source>
</evidence>
<evidence type="ECO:0000256" key="5">
    <source>
        <dbReference type="ARBA" id="ARBA00022692"/>
    </source>
</evidence>
<dbReference type="Proteomes" id="UP000019276">
    <property type="component" value="Unassembled WGS sequence"/>
</dbReference>
<keyword evidence="7" id="KW-0406">Ion transport</keyword>
<keyword evidence="3 11" id="KW-1134">Transmembrane beta strand</keyword>
<dbReference type="Gene3D" id="2.40.170.20">
    <property type="entry name" value="TonB-dependent receptor, beta-barrel domain"/>
    <property type="match status" value="1"/>
</dbReference>
<dbReference type="PATRIC" id="fig|1328313.3.peg.3062"/>
<sequence length="750" mass="83503">MQIMRASTNLRPYYTIVLAALFTSAATKATELEVIKVTSQYFEQNLQQVPVSATVISFEALEQQRIIDQYDIALATPGMSYAEFAPGQSLTSIRGIISADDGAGMDNSVAVFLDGVYIGRQANINFDLLDLSRVEVLRGPQGTLFGRNTIGGAISLTSELPQFSQTNLIKTSFGNYQNQQLKAVVNRELSDSIAARVSYNYRAHDGYVHNALLNTQQQDLTSHAIRAQLLFDNSNGHWLLTADYSADDRADMGRFPYQNGNFDYIQVWQDLGGKTGVSTSPIDGFSKRDNMGISLSNKHKLWGGQLQSIFAYRQASTDWEMASVGAPLGGNYDLSAGNLGLDVNDDILEDIQQHSAELRWLSTPSENFKYVVGLYYLNEQTERVEQFKLDNNSTTNGQQTVGNEVADQHNTTKSYASYIQSEWAIDKRWNLVTGIRYTKDNKQTQSTSLNCGQQENALVNNNPLCDVGNASLSIMQKSFQATGQHSWNNLSPKIALQYLSDSSMIYISISKGFKSGGFAGAPGVESVATTPIKPETATSYELGHKLQIADKLRLNTSLFYTDYQNLQITRFGPSPQDSDFGTFLTTNIDQSVISGVELEANWIINNHFELSGHYAYLDSEIKAFKLAAFAGEVDLTGSELRQSPKHSANVIAHYQFALSEGRGHLDGHISWQFIDEQISDYLNQNTIIDQQKYWNANVTWHSANNNWQISFWGKNLTNNRYVSHSYVIGPGIIGIWSPPRRYGLTLSWGF</sequence>
<feature type="domain" description="TonB-dependent receptor-like beta-barrel" evidence="14">
    <location>
        <begin position="245"/>
        <end position="716"/>
    </location>
</feature>